<protein>
    <submittedName>
        <fullName evidence="2">Uncharacterized protein</fullName>
    </submittedName>
</protein>
<proteinExistence type="predicted"/>
<comment type="caution">
    <text evidence="2">The sequence shown here is derived from an EMBL/GenBank/DDBJ whole genome shotgun (WGS) entry which is preliminary data.</text>
</comment>
<feature type="non-terminal residue" evidence="2">
    <location>
        <position position="1"/>
    </location>
</feature>
<dbReference type="EMBL" id="LXQA010257239">
    <property type="protein sequence ID" value="MCI38572.1"/>
    <property type="molecule type" value="Genomic_DNA"/>
</dbReference>
<evidence type="ECO:0000313" key="3">
    <source>
        <dbReference type="Proteomes" id="UP000265520"/>
    </source>
</evidence>
<sequence>VQNLPPIHWNWRGTPPDKVDSDPGKIRIL</sequence>
<keyword evidence="3" id="KW-1185">Reference proteome</keyword>
<dbReference type="Proteomes" id="UP000265520">
    <property type="component" value="Unassembled WGS sequence"/>
</dbReference>
<evidence type="ECO:0000313" key="2">
    <source>
        <dbReference type="EMBL" id="MCI38572.1"/>
    </source>
</evidence>
<evidence type="ECO:0000256" key="1">
    <source>
        <dbReference type="SAM" id="MobiDB-lite"/>
    </source>
</evidence>
<organism evidence="2 3">
    <name type="scientific">Trifolium medium</name>
    <dbReference type="NCBI Taxonomy" id="97028"/>
    <lineage>
        <taxon>Eukaryota</taxon>
        <taxon>Viridiplantae</taxon>
        <taxon>Streptophyta</taxon>
        <taxon>Embryophyta</taxon>
        <taxon>Tracheophyta</taxon>
        <taxon>Spermatophyta</taxon>
        <taxon>Magnoliopsida</taxon>
        <taxon>eudicotyledons</taxon>
        <taxon>Gunneridae</taxon>
        <taxon>Pentapetalae</taxon>
        <taxon>rosids</taxon>
        <taxon>fabids</taxon>
        <taxon>Fabales</taxon>
        <taxon>Fabaceae</taxon>
        <taxon>Papilionoideae</taxon>
        <taxon>50 kb inversion clade</taxon>
        <taxon>NPAAA clade</taxon>
        <taxon>Hologalegina</taxon>
        <taxon>IRL clade</taxon>
        <taxon>Trifolieae</taxon>
        <taxon>Trifolium</taxon>
    </lineage>
</organism>
<feature type="compositionally biased region" description="Basic and acidic residues" evidence="1">
    <location>
        <begin position="15"/>
        <end position="29"/>
    </location>
</feature>
<feature type="region of interest" description="Disordered" evidence="1">
    <location>
        <begin position="1"/>
        <end position="29"/>
    </location>
</feature>
<reference evidence="2 3" key="1">
    <citation type="journal article" date="2018" name="Front. Plant Sci.">
        <title>Red Clover (Trifolium pratense) and Zigzag Clover (T. medium) - A Picture of Genomic Similarities and Differences.</title>
        <authorList>
            <person name="Dluhosova J."/>
            <person name="Istvanek J."/>
            <person name="Nedelnik J."/>
            <person name="Repkova J."/>
        </authorList>
    </citation>
    <scope>NUCLEOTIDE SEQUENCE [LARGE SCALE GENOMIC DNA]</scope>
    <source>
        <strain evidence="3">cv. 10/8</strain>
        <tissue evidence="2">Leaf</tissue>
    </source>
</reference>
<dbReference type="AlphaFoldDB" id="A0A392RQU2"/>
<accession>A0A392RQU2</accession>
<name>A0A392RQU2_9FABA</name>